<evidence type="ECO:0000256" key="1">
    <source>
        <dbReference type="SAM" id="MobiDB-lite"/>
    </source>
</evidence>
<organism evidence="2">
    <name type="scientific">uncultured Chloroflexota bacterium</name>
    <dbReference type="NCBI Taxonomy" id="166587"/>
    <lineage>
        <taxon>Bacteria</taxon>
        <taxon>Bacillati</taxon>
        <taxon>Chloroflexota</taxon>
        <taxon>environmental samples</taxon>
    </lineage>
</organism>
<dbReference type="AlphaFoldDB" id="A0A6J4JGF4"/>
<feature type="non-terminal residue" evidence="2">
    <location>
        <position position="1"/>
    </location>
</feature>
<dbReference type="EMBL" id="CADCTC010000202">
    <property type="protein sequence ID" value="CAA9279128.1"/>
    <property type="molecule type" value="Genomic_DNA"/>
</dbReference>
<reference evidence="2" key="1">
    <citation type="submission" date="2020-02" db="EMBL/GenBank/DDBJ databases">
        <authorList>
            <person name="Meier V. D."/>
        </authorList>
    </citation>
    <scope>NUCLEOTIDE SEQUENCE</scope>
    <source>
        <strain evidence="2">AVDCRST_MAG77</strain>
    </source>
</reference>
<feature type="compositionally biased region" description="Basic and acidic residues" evidence="1">
    <location>
        <begin position="23"/>
        <end position="48"/>
    </location>
</feature>
<feature type="region of interest" description="Disordered" evidence="1">
    <location>
        <begin position="1"/>
        <end position="48"/>
    </location>
</feature>
<feature type="non-terminal residue" evidence="2">
    <location>
        <position position="48"/>
    </location>
</feature>
<name>A0A6J4JGF4_9CHLR</name>
<protein>
    <submittedName>
        <fullName evidence="2">Uncharacterized protein</fullName>
    </submittedName>
</protein>
<accession>A0A6J4JGF4</accession>
<sequence>AHPPAAVAPTGACRTRDAAAPAGEHDQRRQPWMLRRLDPEGRTGPHVL</sequence>
<evidence type="ECO:0000313" key="2">
    <source>
        <dbReference type="EMBL" id="CAA9279128.1"/>
    </source>
</evidence>
<gene>
    <name evidence="2" type="ORF">AVDCRST_MAG77-3653</name>
</gene>
<proteinExistence type="predicted"/>